<feature type="transmembrane region" description="Helical" evidence="8">
    <location>
        <begin position="396"/>
        <end position="416"/>
    </location>
</feature>
<dbReference type="Proteomes" id="UP001501074">
    <property type="component" value="Unassembled WGS sequence"/>
</dbReference>
<comment type="subcellular location">
    <subcellularLocation>
        <location evidence="1">Membrane</location>
        <topology evidence="1">Multi-pass membrane protein</topology>
    </subcellularLocation>
</comment>
<feature type="transmembrane region" description="Helical" evidence="8">
    <location>
        <begin position="152"/>
        <end position="171"/>
    </location>
</feature>
<feature type="transmembrane region" description="Helical" evidence="8">
    <location>
        <begin position="332"/>
        <end position="351"/>
    </location>
</feature>
<comment type="similarity">
    <text evidence="2 7">Belongs to the purine-cytosine permease (2.A.39) family.</text>
</comment>
<name>A0ABP7A1Q5_9ACTN</name>
<sequence>MTAQTNTDSSDLTQYGDSITAVEPGGVERVPESARHGTPLQLLWTWASPNLEFATIYVGIIAVLFFGLSLPMAVLAVTLGNATGAITHGVLSSWGPRAGVPQMILSRSAFGFRGNVLPAGLNAVMAGIGWFAVNSVSGALALSALTDLSAKVSLVIIVLAELVVGFFGHNLVHAFERVAFPLLVIVFTLGAISVFGQADLGAPGNGPGFGGFTLAFSAAFGYAAGWNPYASDYTRYLPTSTSRRKTALYAGGGNFVSCTLLMTVGAAAASAGTIGNDNPVGDLTGMMPGWIGNLVLLGIALGAVSANALNVYSAAVSFLAMGISLPLSLRRAIVALGFGAVGFVLAWNGLADAGHKYEAFLLVIAYWIAPWLGVVLTDRWLRRGAALDGIIEDPSYVNLAGPVAMLVAMVVSVWLFCNQEKYVGPLASASVGDLTPVVGFGLAVGFYAGLFQLLKPARPTSLP</sequence>
<feature type="transmembrane region" description="Helical" evidence="8">
    <location>
        <begin position="294"/>
        <end position="320"/>
    </location>
</feature>
<gene>
    <name evidence="9" type="ORF">GCM10022223_45250</name>
</gene>
<organism evidence="9 10">
    <name type="scientific">Kineosporia mesophila</name>
    <dbReference type="NCBI Taxonomy" id="566012"/>
    <lineage>
        <taxon>Bacteria</taxon>
        <taxon>Bacillati</taxon>
        <taxon>Actinomycetota</taxon>
        <taxon>Actinomycetes</taxon>
        <taxon>Kineosporiales</taxon>
        <taxon>Kineosporiaceae</taxon>
        <taxon>Kineosporia</taxon>
    </lineage>
</organism>
<dbReference type="Pfam" id="PF02133">
    <property type="entry name" value="Transp_cyt_pur"/>
    <property type="match status" value="1"/>
</dbReference>
<evidence type="ECO:0000256" key="1">
    <source>
        <dbReference type="ARBA" id="ARBA00004141"/>
    </source>
</evidence>
<feature type="transmembrane region" description="Helical" evidence="8">
    <location>
        <begin position="357"/>
        <end position="376"/>
    </location>
</feature>
<dbReference type="InterPro" id="IPR001248">
    <property type="entry name" value="Pur-cyt_permease"/>
</dbReference>
<feature type="transmembrane region" description="Helical" evidence="8">
    <location>
        <begin position="247"/>
        <end position="274"/>
    </location>
</feature>
<dbReference type="RefSeq" id="WP_231481318.1">
    <property type="nucleotide sequence ID" value="NZ_BAAAZO010000009.1"/>
</dbReference>
<accession>A0ABP7A1Q5</accession>
<keyword evidence="10" id="KW-1185">Reference proteome</keyword>
<evidence type="ECO:0000313" key="10">
    <source>
        <dbReference type="Proteomes" id="UP001501074"/>
    </source>
</evidence>
<proteinExistence type="inferred from homology"/>
<evidence type="ECO:0000256" key="8">
    <source>
        <dbReference type="SAM" id="Phobius"/>
    </source>
</evidence>
<keyword evidence="6 7" id="KW-0472">Membrane</keyword>
<feature type="transmembrane region" description="Helical" evidence="8">
    <location>
        <begin position="208"/>
        <end position="226"/>
    </location>
</feature>
<feature type="transmembrane region" description="Helical" evidence="8">
    <location>
        <begin position="436"/>
        <end position="454"/>
    </location>
</feature>
<keyword evidence="3 7" id="KW-0813">Transport</keyword>
<dbReference type="PANTHER" id="PTHR31806:SF1">
    <property type="entry name" value="PURINE-CYTOSINE PERMEASE FCY2-RELATED"/>
    <property type="match status" value="1"/>
</dbReference>
<feature type="transmembrane region" description="Helical" evidence="8">
    <location>
        <begin position="178"/>
        <end position="196"/>
    </location>
</feature>
<keyword evidence="5 8" id="KW-1133">Transmembrane helix</keyword>
<dbReference type="Gene3D" id="1.10.4160.10">
    <property type="entry name" value="Hydantoin permease"/>
    <property type="match status" value="1"/>
</dbReference>
<feature type="transmembrane region" description="Helical" evidence="8">
    <location>
        <begin position="112"/>
        <end position="132"/>
    </location>
</feature>
<keyword evidence="4 8" id="KW-0812">Transmembrane</keyword>
<dbReference type="PIRSF" id="PIRSF002744">
    <property type="entry name" value="Pur-cyt_permease"/>
    <property type="match status" value="1"/>
</dbReference>
<evidence type="ECO:0000256" key="4">
    <source>
        <dbReference type="ARBA" id="ARBA00022692"/>
    </source>
</evidence>
<evidence type="ECO:0000256" key="3">
    <source>
        <dbReference type="ARBA" id="ARBA00022448"/>
    </source>
</evidence>
<evidence type="ECO:0000256" key="2">
    <source>
        <dbReference type="ARBA" id="ARBA00008974"/>
    </source>
</evidence>
<feature type="transmembrane region" description="Helical" evidence="8">
    <location>
        <begin position="54"/>
        <end position="79"/>
    </location>
</feature>
<protein>
    <submittedName>
        <fullName evidence="9">Cytosine permease</fullName>
    </submittedName>
</protein>
<evidence type="ECO:0000313" key="9">
    <source>
        <dbReference type="EMBL" id="GAA3623224.1"/>
    </source>
</evidence>
<evidence type="ECO:0000256" key="6">
    <source>
        <dbReference type="ARBA" id="ARBA00023136"/>
    </source>
</evidence>
<reference evidence="10" key="1">
    <citation type="journal article" date="2019" name="Int. J. Syst. Evol. Microbiol.">
        <title>The Global Catalogue of Microorganisms (GCM) 10K type strain sequencing project: providing services to taxonomists for standard genome sequencing and annotation.</title>
        <authorList>
            <consortium name="The Broad Institute Genomics Platform"/>
            <consortium name="The Broad Institute Genome Sequencing Center for Infectious Disease"/>
            <person name="Wu L."/>
            <person name="Ma J."/>
        </authorList>
    </citation>
    <scope>NUCLEOTIDE SEQUENCE [LARGE SCALE GENOMIC DNA]</scope>
    <source>
        <strain evidence="10">JCM 16902</strain>
    </source>
</reference>
<dbReference type="InterPro" id="IPR026030">
    <property type="entry name" value="Pur-cyt_permease_Fcy2/21/22"/>
</dbReference>
<evidence type="ECO:0000256" key="5">
    <source>
        <dbReference type="ARBA" id="ARBA00022989"/>
    </source>
</evidence>
<dbReference type="PANTHER" id="PTHR31806">
    <property type="entry name" value="PURINE-CYTOSINE PERMEASE FCY2-RELATED"/>
    <property type="match status" value="1"/>
</dbReference>
<dbReference type="EMBL" id="BAAAZO010000009">
    <property type="protein sequence ID" value="GAA3623224.1"/>
    <property type="molecule type" value="Genomic_DNA"/>
</dbReference>
<comment type="caution">
    <text evidence="9">The sequence shown here is derived from an EMBL/GenBank/DDBJ whole genome shotgun (WGS) entry which is preliminary data.</text>
</comment>
<evidence type="ECO:0000256" key="7">
    <source>
        <dbReference type="PIRNR" id="PIRNR002744"/>
    </source>
</evidence>